<dbReference type="Proteomes" id="UP000033203">
    <property type="component" value="Unassembled WGS sequence"/>
</dbReference>
<comment type="caution">
    <text evidence="1">The sequence shown here is derived from an EMBL/GenBank/DDBJ whole genome shotgun (WGS) entry which is preliminary data.</text>
</comment>
<sequence>MPHPSDRLAVLESRRTLKMARSAHAYVRGNTAKFYEWLAASDAARRVPVGPAVWICGDCHLGNLGPIASGDGSVAIQIRDLDQAVIGNPAHDLIRLGLSLATAARGSDLPGVVTMRMMEAMVDGYAAAIHDPTSGDPGVESDTVRSVEREALGRRWRHLAKERLDAVEPRIPLGKKFWELAPEEREALTTLFADERVAAMILSLKGKPKDREVRLVDAAYWMKGCSSLGLLRYAAIVALRTRKGNWSYALVDLKEATAPVAPAARGAAMPRDPGERVATAARHLSPYLGARMMPVRMLDRSLFIRELTPHDLKLEVEQFSRGEAIRAARHLAFVVGTAHARQMDAAARADWIDQLESGRHGRLDAPSWLWESVVSLSGSHEAGYLDHCRQYALAA</sequence>
<dbReference type="PANTHER" id="PTHR39441">
    <property type="entry name" value="DUF2252 DOMAIN-CONTAINING PROTEIN"/>
    <property type="match status" value="1"/>
</dbReference>
<reference evidence="1 2" key="1">
    <citation type="submission" date="2015-01" db="EMBL/GenBank/DDBJ databases">
        <title>Genome of Sphingomonas taxi strain 30a.</title>
        <authorList>
            <person name="Eevers N."/>
            <person name="Van Hamme J."/>
            <person name="Bottos E."/>
            <person name="Weyens N."/>
            <person name="Vangronsveld J."/>
        </authorList>
    </citation>
    <scope>NUCLEOTIDE SEQUENCE [LARGE SCALE GENOMIC DNA]</scope>
    <source>
        <strain evidence="1 2">30a</strain>
    </source>
</reference>
<evidence type="ECO:0000313" key="1">
    <source>
        <dbReference type="EMBL" id="KIU28543.1"/>
    </source>
</evidence>
<gene>
    <name evidence="1" type="ORF">SR41_07295</name>
</gene>
<dbReference type="InterPro" id="IPR018721">
    <property type="entry name" value="DUF2252"/>
</dbReference>
<name>A0A0D1K4P6_9SPHN</name>
<dbReference type="PATRIC" id="fig|1549858.7.peg.266"/>
<dbReference type="PANTHER" id="PTHR39441:SF1">
    <property type="entry name" value="DUF2252 DOMAIN-CONTAINING PROTEIN"/>
    <property type="match status" value="1"/>
</dbReference>
<proteinExistence type="predicted"/>
<dbReference type="Pfam" id="PF10009">
    <property type="entry name" value="DUF2252"/>
    <property type="match status" value="1"/>
</dbReference>
<accession>A0A0D1K4P6</accession>
<dbReference type="AlphaFoldDB" id="A0A0D1K4P6"/>
<dbReference type="SUPFAM" id="SSF56112">
    <property type="entry name" value="Protein kinase-like (PK-like)"/>
    <property type="match status" value="1"/>
</dbReference>
<protein>
    <recommendedName>
        <fullName evidence="3">DUF2252 domain-containing protein</fullName>
    </recommendedName>
</protein>
<dbReference type="InterPro" id="IPR011009">
    <property type="entry name" value="Kinase-like_dom_sf"/>
</dbReference>
<organism evidence="1 2">
    <name type="scientific">Sphingomonas melonis</name>
    <dbReference type="NCBI Taxonomy" id="152682"/>
    <lineage>
        <taxon>Bacteria</taxon>
        <taxon>Pseudomonadati</taxon>
        <taxon>Pseudomonadota</taxon>
        <taxon>Alphaproteobacteria</taxon>
        <taxon>Sphingomonadales</taxon>
        <taxon>Sphingomonadaceae</taxon>
        <taxon>Sphingomonas</taxon>
    </lineage>
</organism>
<evidence type="ECO:0000313" key="2">
    <source>
        <dbReference type="Proteomes" id="UP000033203"/>
    </source>
</evidence>
<dbReference type="EMBL" id="JXTP01000028">
    <property type="protein sequence ID" value="KIU28543.1"/>
    <property type="molecule type" value="Genomic_DNA"/>
</dbReference>
<evidence type="ECO:0008006" key="3">
    <source>
        <dbReference type="Google" id="ProtNLM"/>
    </source>
</evidence>